<name>A0A223KMJ2_9BACI</name>
<dbReference type="InterPro" id="IPR036514">
    <property type="entry name" value="SGNH_hydro_sf"/>
</dbReference>
<feature type="chain" id="PRO_5011315412" description="SGNH hydrolase-type esterase domain-containing protein" evidence="1">
    <location>
        <begin position="25"/>
        <end position="243"/>
    </location>
</feature>
<dbReference type="PROSITE" id="PS51257">
    <property type="entry name" value="PROKAR_LIPOPROTEIN"/>
    <property type="match status" value="1"/>
</dbReference>
<evidence type="ECO:0000313" key="4">
    <source>
        <dbReference type="Proteomes" id="UP000215224"/>
    </source>
</evidence>
<protein>
    <recommendedName>
        <fullName evidence="2">SGNH hydrolase-type esterase domain-containing protein</fullName>
    </recommendedName>
</protein>
<dbReference type="EMBL" id="CP018866">
    <property type="protein sequence ID" value="AST90607.1"/>
    <property type="molecule type" value="Genomic_DNA"/>
</dbReference>
<dbReference type="SUPFAM" id="SSF52266">
    <property type="entry name" value="SGNH hydrolase"/>
    <property type="match status" value="1"/>
</dbReference>
<keyword evidence="4" id="KW-1185">Reference proteome</keyword>
<dbReference type="Pfam" id="PF13472">
    <property type="entry name" value="Lipase_GDSL_2"/>
    <property type="match status" value="1"/>
</dbReference>
<dbReference type="PANTHER" id="PTHR30383:SF27">
    <property type="entry name" value="SPORE GERMINATION LIPASE LIPC"/>
    <property type="match status" value="1"/>
</dbReference>
<dbReference type="RefSeq" id="WP_066416614.1">
    <property type="nucleotide sequence ID" value="NZ_CP018866.1"/>
</dbReference>
<gene>
    <name evidence="3" type="ORF">BC6307_04590</name>
</gene>
<keyword evidence="1" id="KW-0732">Signal</keyword>
<dbReference type="InterPro" id="IPR051532">
    <property type="entry name" value="Ester_Hydrolysis_Enzymes"/>
</dbReference>
<dbReference type="Gene3D" id="3.40.50.1110">
    <property type="entry name" value="SGNH hydrolase"/>
    <property type="match status" value="1"/>
</dbReference>
<proteinExistence type="predicted"/>
<dbReference type="InterPro" id="IPR013830">
    <property type="entry name" value="SGNH_hydro"/>
</dbReference>
<sequence>MIKKGLFVFILLFACFIIYPAANAESPRNISYIAIGDSLTAGYGSTEHNYLRINGFVPQFVSYLREANEVTVENYGIPGISSIGLLTYLQTDIGLQNRLKGADIITLSIGGNDFLQTIRALPNVEERELKQRALLLEQTYNALYAFLRDLNKEAQIYLIGLYNPYPENHPLREPGVRYAEAFNEQLEKHSKKDNTFLINPLQPFFNKETTYTHIKEDDIHPTDEGYTIIVKELIKQYEEFNQE</sequence>
<dbReference type="GO" id="GO:0004622">
    <property type="term" value="F:phosphatidylcholine lysophospholipase activity"/>
    <property type="evidence" value="ECO:0007669"/>
    <property type="project" value="TreeGrafter"/>
</dbReference>
<organism evidence="3 4">
    <name type="scientific">Sutcliffiella cohnii</name>
    <dbReference type="NCBI Taxonomy" id="33932"/>
    <lineage>
        <taxon>Bacteria</taxon>
        <taxon>Bacillati</taxon>
        <taxon>Bacillota</taxon>
        <taxon>Bacilli</taxon>
        <taxon>Bacillales</taxon>
        <taxon>Bacillaceae</taxon>
        <taxon>Sutcliffiella</taxon>
    </lineage>
</organism>
<dbReference type="STRING" id="1314751.GCA_001591425_02508"/>
<reference evidence="3 4" key="1">
    <citation type="submission" date="2016-12" db="EMBL/GenBank/DDBJ databases">
        <title>The whole genome sequencing and assembly of Bacillus cohnii DSM 6307T strain.</title>
        <authorList>
            <person name="Lee Y.-J."/>
            <person name="Yi H."/>
            <person name="Bahn Y.-S."/>
            <person name="Kim J.F."/>
            <person name="Lee D.-W."/>
        </authorList>
    </citation>
    <scope>NUCLEOTIDE SEQUENCE [LARGE SCALE GENOMIC DNA]</scope>
    <source>
        <strain evidence="3 4">DSM 6307</strain>
    </source>
</reference>
<evidence type="ECO:0000259" key="2">
    <source>
        <dbReference type="Pfam" id="PF13472"/>
    </source>
</evidence>
<feature type="domain" description="SGNH hydrolase-type esterase" evidence="2">
    <location>
        <begin position="34"/>
        <end position="227"/>
    </location>
</feature>
<dbReference type="PANTHER" id="PTHR30383">
    <property type="entry name" value="THIOESTERASE 1/PROTEASE 1/LYSOPHOSPHOLIPASE L1"/>
    <property type="match status" value="1"/>
</dbReference>
<evidence type="ECO:0000256" key="1">
    <source>
        <dbReference type="SAM" id="SignalP"/>
    </source>
</evidence>
<dbReference type="KEGG" id="bcoh:BC6307_04590"/>
<dbReference type="Proteomes" id="UP000215224">
    <property type="component" value="Chromosome"/>
</dbReference>
<evidence type="ECO:0000313" key="3">
    <source>
        <dbReference type="EMBL" id="AST90607.1"/>
    </source>
</evidence>
<feature type="signal peptide" evidence="1">
    <location>
        <begin position="1"/>
        <end position="24"/>
    </location>
</feature>
<accession>A0A223KMJ2</accession>
<dbReference type="AlphaFoldDB" id="A0A223KMJ2"/>